<sequence>MTSSADEEIHLTGGGRTTVTRRGRVIYREGGPWSTTVVSLLRHLEASGFTEAPSVMGTGFDERGRETLSFIEGELVHPAPWKDEAFPQLGMMLRRLHDAAASFKFPDNSIWRNWFGRELGDGPFVIGHCDTGPWNIVCRSGLPVALIDWEVAGPVRVDIELAQACWLNAQLYDDDIAERVGLGSAATRAHQVRMLLDGYGLSRKQRDGFVDKLVMFAVHDAAEQAKEAVVTPETTDARPLWAVTWRTRSASWMLRHRRVLEAALA</sequence>
<name>A0A2Z4YGT5_RHILE</name>
<dbReference type="EMBL" id="CP030760">
    <property type="protein sequence ID" value="AXA39403.1"/>
    <property type="molecule type" value="Genomic_DNA"/>
</dbReference>
<dbReference type="RefSeq" id="WP_112904546.1">
    <property type="nucleotide sequence ID" value="NZ_CP030760.1"/>
</dbReference>
<keyword evidence="1" id="KW-0808">Transferase</keyword>
<evidence type="ECO:0000313" key="2">
    <source>
        <dbReference type="Proteomes" id="UP000251166"/>
    </source>
</evidence>
<organism evidence="1 2">
    <name type="scientific">Rhizobium leguminosarum</name>
    <dbReference type="NCBI Taxonomy" id="384"/>
    <lineage>
        <taxon>Bacteria</taxon>
        <taxon>Pseudomonadati</taxon>
        <taxon>Pseudomonadota</taxon>
        <taxon>Alphaproteobacteria</taxon>
        <taxon>Hyphomicrobiales</taxon>
        <taxon>Rhizobiaceae</taxon>
        <taxon>Rhizobium/Agrobacterium group</taxon>
        <taxon>Rhizobium</taxon>
    </lineage>
</organism>
<evidence type="ECO:0000313" key="1">
    <source>
        <dbReference type="EMBL" id="AXA39403.1"/>
    </source>
</evidence>
<dbReference type="SUPFAM" id="SSF56112">
    <property type="entry name" value="Protein kinase-like (PK-like)"/>
    <property type="match status" value="1"/>
</dbReference>
<proteinExistence type="predicted"/>
<gene>
    <name evidence="1" type="ORF">DLJ82_1802</name>
</gene>
<dbReference type="AlphaFoldDB" id="A0A2Z4YGT5"/>
<dbReference type="Proteomes" id="UP000251166">
    <property type="component" value="Chromosome"/>
</dbReference>
<protein>
    <submittedName>
        <fullName evidence="1">Phosphotransferase enzyme family protein</fullName>
    </submittedName>
</protein>
<accession>A0A2Z4YGT5</accession>
<reference evidence="1 2" key="1">
    <citation type="submission" date="2018-07" db="EMBL/GenBank/DDBJ databases">
        <title>Rhizobium leguminosarum strain:ATCC 14479 Genome sequencing and assembly.</title>
        <authorList>
            <person name="Chakraborty R."/>
        </authorList>
    </citation>
    <scope>NUCLEOTIDE SEQUENCE [LARGE SCALE GENOMIC DNA]</scope>
    <source>
        <strain evidence="1 2">ATCC 14479</strain>
    </source>
</reference>
<dbReference type="InterPro" id="IPR011009">
    <property type="entry name" value="Kinase-like_dom_sf"/>
</dbReference>
<dbReference type="GO" id="GO:0016740">
    <property type="term" value="F:transferase activity"/>
    <property type="evidence" value="ECO:0007669"/>
    <property type="project" value="UniProtKB-KW"/>
</dbReference>